<dbReference type="OrthoDB" id="2269034at2759"/>
<sequence length="534" mass="61374">MKFLHFLTPKATTSADTTSRSCDHLPDSASLCDPTNPNACAPCRNIFKIENSLRALRDTIVSLETQRQKLQTQAIQQHNPPIHRIPPEVAGEIFEWCIPNDIFDLNFRPTYSTSTFCSPLVISAVCRKWRDWAYSMPRLWNVLPFYTAAFSPRGLPDPDIVKQWINRAGQLPLSVTIHTPRYKPNDNLVLQVINVLNQYSSRWQTLSFSGRPEIFSHLSNRIQSLPEIRGLYLDCDSDFSIAGAEDDDDEFSSPLVDFPWERLTRLGLGMVNVFSFFKFLRVTPNVIKYSFELDNEYILDHTHFGPSTPIIHFHLRDLVDSTLYSDMEYLNHIQCPSLQSLTADNSIASCLDSLILPFLQRSQCALRILSLNFSSCLSASEMTSLCKEIPTLQTLDISADDWMLESVVKLFFLHLAEFSTVDGRQVPRYLPNLNSLSLHPVDDYSDWKILLDVFGCSTGQNPVNHRPTLKLIDILSEWDYALPLDCINSMDEDTLTRFLWLEESGVKWKLYSYTGDSTFMMWPKRRLNVTTRWR</sequence>
<dbReference type="EMBL" id="MU155392">
    <property type="protein sequence ID" value="KAF9474192.1"/>
    <property type="molecule type" value="Genomic_DNA"/>
</dbReference>
<dbReference type="Proteomes" id="UP000807469">
    <property type="component" value="Unassembled WGS sequence"/>
</dbReference>
<dbReference type="AlphaFoldDB" id="A0A9P5YRK1"/>
<evidence type="ECO:0000313" key="1">
    <source>
        <dbReference type="EMBL" id="KAF9474192.1"/>
    </source>
</evidence>
<proteinExistence type="predicted"/>
<evidence type="ECO:0000313" key="2">
    <source>
        <dbReference type="Proteomes" id="UP000807469"/>
    </source>
</evidence>
<accession>A0A9P5YRK1</accession>
<protein>
    <recommendedName>
        <fullName evidence="3">F-box domain-containing protein</fullName>
    </recommendedName>
</protein>
<organism evidence="1 2">
    <name type="scientific">Pholiota conissans</name>
    <dbReference type="NCBI Taxonomy" id="109636"/>
    <lineage>
        <taxon>Eukaryota</taxon>
        <taxon>Fungi</taxon>
        <taxon>Dikarya</taxon>
        <taxon>Basidiomycota</taxon>
        <taxon>Agaricomycotina</taxon>
        <taxon>Agaricomycetes</taxon>
        <taxon>Agaricomycetidae</taxon>
        <taxon>Agaricales</taxon>
        <taxon>Agaricineae</taxon>
        <taxon>Strophariaceae</taxon>
        <taxon>Pholiota</taxon>
    </lineage>
</organism>
<evidence type="ECO:0008006" key="3">
    <source>
        <dbReference type="Google" id="ProtNLM"/>
    </source>
</evidence>
<reference evidence="1" key="1">
    <citation type="submission" date="2020-11" db="EMBL/GenBank/DDBJ databases">
        <authorList>
            <consortium name="DOE Joint Genome Institute"/>
            <person name="Ahrendt S."/>
            <person name="Riley R."/>
            <person name="Andreopoulos W."/>
            <person name="Labutti K."/>
            <person name="Pangilinan J."/>
            <person name="Ruiz-Duenas F.J."/>
            <person name="Barrasa J.M."/>
            <person name="Sanchez-Garcia M."/>
            <person name="Camarero S."/>
            <person name="Miyauchi S."/>
            <person name="Serrano A."/>
            <person name="Linde D."/>
            <person name="Babiker R."/>
            <person name="Drula E."/>
            <person name="Ayuso-Fernandez I."/>
            <person name="Pacheco R."/>
            <person name="Padilla G."/>
            <person name="Ferreira P."/>
            <person name="Barriuso J."/>
            <person name="Kellner H."/>
            <person name="Castanera R."/>
            <person name="Alfaro M."/>
            <person name="Ramirez L."/>
            <person name="Pisabarro A.G."/>
            <person name="Kuo A."/>
            <person name="Tritt A."/>
            <person name="Lipzen A."/>
            <person name="He G."/>
            <person name="Yan M."/>
            <person name="Ng V."/>
            <person name="Cullen D."/>
            <person name="Martin F."/>
            <person name="Rosso M.-N."/>
            <person name="Henrissat B."/>
            <person name="Hibbett D."/>
            <person name="Martinez A.T."/>
            <person name="Grigoriev I.V."/>
        </authorList>
    </citation>
    <scope>NUCLEOTIDE SEQUENCE</scope>
    <source>
        <strain evidence="1">CIRM-BRFM 674</strain>
    </source>
</reference>
<gene>
    <name evidence="1" type="ORF">BDN70DRAFT_936859</name>
</gene>
<keyword evidence="2" id="KW-1185">Reference proteome</keyword>
<comment type="caution">
    <text evidence="1">The sequence shown here is derived from an EMBL/GenBank/DDBJ whole genome shotgun (WGS) entry which is preliminary data.</text>
</comment>
<name>A0A9P5YRK1_9AGAR</name>